<accession>A0A2N5D4F9</accession>
<evidence type="ECO:0000313" key="1">
    <source>
        <dbReference type="EMBL" id="PLR20949.1"/>
    </source>
</evidence>
<proteinExistence type="predicted"/>
<evidence type="ECO:0000313" key="2">
    <source>
        <dbReference type="Proteomes" id="UP000234479"/>
    </source>
</evidence>
<keyword evidence="2" id="KW-1185">Reference proteome</keyword>
<name>A0A2N5D4F9_9CAUL</name>
<dbReference type="AlphaFoldDB" id="A0A2N5D4F9"/>
<dbReference type="OrthoDB" id="7594941at2"/>
<sequence>MSVGTELLAVPFPEMVQRLGVGIATAQLQLDLVSLRIARMMAGYDEDADEEKDGEGAKSKSYMVKFGDGQEYSLLELGFTPTFYQFVDTVIELKMSISFKSETEIKRSSSATTVKAGGFWTPFGGGGAVSASSVSASYAAKYQYSAEGSSLMRTKLVPIPPPALFEERVRALIEQRRAPPPKDPDNG</sequence>
<comment type="caution">
    <text evidence="1">The sequence shown here is derived from an EMBL/GenBank/DDBJ whole genome shotgun (WGS) entry which is preliminary data.</text>
</comment>
<dbReference type="EMBL" id="PJRS01000044">
    <property type="protein sequence ID" value="PLR20949.1"/>
    <property type="molecule type" value="Genomic_DNA"/>
</dbReference>
<dbReference type="RefSeq" id="WP_101719909.1">
    <property type="nucleotide sequence ID" value="NZ_PJRS01000044.1"/>
</dbReference>
<organism evidence="1 2">
    <name type="scientific">Caulobacter zeae</name>
    <dbReference type="NCBI Taxonomy" id="2055137"/>
    <lineage>
        <taxon>Bacteria</taxon>
        <taxon>Pseudomonadati</taxon>
        <taxon>Pseudomonadota</taxon>
        <taxon>Alphaproteobacteria</taxon>
        <taxon>Caulobacterales</taxon>
        <taxon>Caulobacteraceae</taxon>
        <taxon>Caulobacter</taxon>
    </lineage>
</organism>
<gene>
    <name evidence="1" type="ORF">SGCZBJ_21135</name>
</gene>
<reference evidence="1 2" key="1">
    <citation type="submission" date="2017-12" db="EMBL/GenBank/DDBJ databases">
        <title>The genome sequence of Caulobacter sp. 410.</title>
        <authorList>
            <person name="Gao J."/>
            <person name="Mao X."/>
            <person name="Sun J."/>
        </authorList>
    </citation>
    <scope>NUCLEOTIDE SEQUENCE [LARGE SCALE GENOMIC DNA]</scope>
    <source>
        <strain evidence="1 2">410</strain>
    </source>
</reference>
<protein>
    <submittedName>
        <fullName evidence="1">Uncharacterized protein</fullName>
    </submittedName>
</protein>
<dbReference type="Proteomes" id="UP000234479">
    <property type="component" value="Unassembled WGS sequence"/>
</dbReference>